<dbReference type="PANTHER" id="PTHR35268">
    <property type="entry name" value="PROTEIN CCSMST1"/>
    <property type="match status" value="1"/>
</dbReference>
<comment type="caution">
    <text evidence="2">The sequence shown here is derived from an EMBL/GenBank/DDBJ whole genome shotgun (WGS) entry which is preliminary data.</text>
</comment>
<proteinExistence type="predicted"/>
<keyword evidence="1" id="KW-0812">Transmembrane</keyword>
<dbReference type="Proteomes" id="UP000094527">
    <property type="component" value="Unassembled WGS sequence"/>
</dbReference>
<accession>A0A1D2NFM9</accession>
<sequence>MANSCLRKLVCCNTAAISAFTGALSSGSTAFRSGRLLQLQHRNLSIPISRIEKSFLSSSAVMLDKNKKSGSVDNEDDLDKPIQFTTSKAATWTASDTLSGDPFPDSPWWQPYVVLFSTAVFLLYFLAFREENDIDEQIGQPLWVKVPGLEKQQLHVVLEYNRNHGLETKQIELRLLEIEQEEREAARKA</sequence>
<evidence type="ECO:0000313" key="3">
    <source>
        <dbReference type="Proteomes" id="UP000094527"/>
    </source>
</evidence>
<feature type="transmembrane region" description="Helical" evidence="1">
    <location>
        <begin position="108"/>
        <end position="128"/>
    </location>
</feature>
<keyword evidence="1" id="KW-0472">Membrane</keyword>
<dbReference type="PANTHER" id="PTHR35268:SF1">
    <property type="entry name" value="UBIQUINOL-CYTOCHROME-C REDUCTASE COMPLEX ASSEMBLY FACTOR 4"/>
    <property type="match status" value="1"/>
</dbReference>
<organism evidence="2 3">
    <name type="scientific">Orchesella cincta</name>
    <name type="common">Springtail</name>
    <name type="synonym">Podura cincta</name>
    <dbReference type="NCBI Taxonomy" id="48709"/>
    <lineage>
        <taxon>Eukaryota</taxon>
        <taxon>Metazoa</taxon>
        <taxon>Ecdysozoa</taxon>
        <taxon>Arthropoda</taxon>
        <taxon>Hexapoda</taxon>
        <taxon>Collembola</taxon>
        <taxon>Entomobryomorpha</taxon>
        <taxon>Entomobryoidea</taxon>
        <taxon>Orchesellidae</taxon>
        <taxon>Orchesellinae</taxon>
        <taxon>Orchesella</taxon>
    </lineage>
</organism>
<dbReference type="EMBL" id="LJIJ01000060">
    <property type="protein sequence ID" value="ODN03895.1"/>
    <property type="molecule type" value="Genomic_DNA"/>
</dbReference>
<dbReference type="Pfam" id="PF15013">
    <property type="entry name" value="CCSMST1"/>
    <property type="match status" value="1"/>
</dbReference>
<dbReference type="OrthoDB" id="5783753at2759"/>
<name>A0A1D2NFM9_ORCCI</name>
<protein>
    <submittedName>
        <fullName evidence="2">Protein ccsmst1</fullName>
    </submittedName>
</protein>
<dbReference type="InterPro" id="IPR029160">
    <property type="entry name" value="UQCC4"/>
</dbReference>
<evidence type="ECO:0000313" key="2">
    <source>
        <dbReference type="EMBL" id="ODN03895.1"/>
    </source>
</evidence>
<keyword evidence="3" id="KW-1185">Reference proteome</keyword>
<keyword evidence="1" id="KW-1133">Transmembrane helix</keyword>
<gene>
    <name evidence="2" type="ORF">Ocin01_02793</name>
</gene>
<dbReference type="AlphaFoldDB" id="A0A1D2NFM9"/>
<dbReference type="OMA" id="LANLWIL"/>
<reference evidence="2 3" key="1">
    <citation type="journal article" date="2016" name="Genome Biol. Evol.">
        <title>Gene Family Evolution Reflects Adaptation to Soil Environmental Stressors in the Genome of the Collembolan Orchesella cincta.</title>
        <authorList>
            <person name="Faddeeva-Vakhrusheva A."/>
            <person name="Derks M.F."/>
            <person name="Anvar S.Y."/>
            <person name="Agamennone V."/>
            <person name="Suring W."/>
            <person name="Smit S."/>
            <person name="van Straalen N.M."/>
            <person name="Roelofs D."/>
        </authorList>
    </citation>
    <scope>NUCLEOTIDE SEQUENCE [LARGE SCALE GENOMIC DNA]</scope>
    <source>
        <tissue evidence="2">Mixed pool</tissue>
    </source>
</reference>
<evidence type="ECO:0000256" key="1">
    <source>
        <dbReference type="SAM" id="Phobius"/>
    </source>
</evidence>